<dbReference type="RefSeq" id="WP_098005102.1">
    <property type="nucleotide sequence ID" value="NZ_AP022563.1"/>
</dbReference>
<sequence length="183" mass="18698">MDSRSGDGPSRGMLIAALIVAVGAVVGVLAVAAVLQRPDGPAPVSVAALPAPRSDGPECRALVDALPERLGDYRRAELVEPAPVGTAAWQLPDGGEAVILRCGLSRPGEFVVGAPLQMVDAVSWLRVSDAGSADGRTTWFAVDRPVYIALTLPAGSGPAPIQALSTVITQSLPARPIDPAPAR</sequence>
<dbReference type="KEGG" id="mdu:MDUV_23820"/>
<name>A0A7I7K2D0_9MYCO</name>
<dbReference type="AlphaFoldDB" id="A0A7I7K2D0"/>
<dbReference type="InterPro" id="IPR021903">
    <property type="entry name" value="DUF3515"/>
</dbReference>
<organism evidence="1 2">
    <name type="scientific">Mycolicibacterium duvalii</name>
    <dbReference type="NCBI Taxonomy" id="39688"/>
    <lineage>
        <taxon>Bacteria</taxon>
        <taxon>Bacillati</taxon>
        <taxon>Actinomycetota</taxon>
        <taxon>Actinomycetes</taxon>
        <taxon>Mycobacteriales</taxon>
        <taxon>Mycobacteriaceae</taxon>
        <taxon>Mycolicibacterium</taxon>
    </lineage>
</organism>
<accession>A0A7I7K2D0</accession>
<keyword evidence="2" id="KW-1185">Reference proteome</keyword>
<dbReference type="EMBL" id="AP022563">
    <property type="protein sequence ID" value="BBX17522.1"/>
    <property type="molecule type" value="Genomic_DNA"/>
</dbReference>
<dbReference type="OrthoDB" id="4422435at2"/>
<protein>
    <submittedName>
        <fullName evidence="1">Membrane protein</fullName>
    </submittedName>
</protein>
<reference evidence="1 2" key="1">
    <citation type="journal article" date="2019" name="Emerg. Microbes Infect.">
        <title>Comprehensive subspecies identification of 175 nontuberculous mycobacteria species based on 7547 genomic profiles.</title>
        <authorList>
            <person name="Matsumoto Y."/>
            <person name="Kinjo T."/>
            <person name="Motooka D."/>
            <person name="Nabeya D."/>
            <person name="Jung N."/>
            <person name="Uechi K."/>
            <person name="Horii T."/>
            <person name="Iida T."/>
            <person name="Fujita J."/>
            <person name="Nakamura S."/>
        </authorList>
    </citation>
    <scope>NUCLEOTIDE SEQUENCE [LARGE SCALE GENOMIC DNA]</scope>
    <source>
        <strain evidence="1 2">JCM 6396</strain>
    </source>
</reference>
<dbReference type="Pfam" id="PF12028">
    <property type="entry name" value="DUF3515"/>
    <property type="match status" value="1"/>
</dbReference>
<dbReference type="Proteomes" id="UP000467006">
    <property type="component" value="Chromosome"/>
</dbReference>
<proteinExistence type="predicted"/>
<evidence type="ECO:0000313" key="2">
    <source>
        <dbReference type="Proteomes" id="UP000467006"/>
    </source>
</evidence>
<gene>
    <name evidence="1" type="ORF">MDUV_23820</name>
</gene>
<evidence type="ECO:0000313" key="1">
    <source>
        <dbReference type="EMBL" id="BBX17522.1"/>
    </source>
</evidence>